<evidence type="ECO:0000256" key="9">
    <source>
        <dbReference type="ARBA" id="ARBA00049563"/>
    </source>
</evidence>
<evidence type="ECO:0000256" key="13">
    <source>
        <dbReference type="RuleBase" id="RU003785"/>
    </source>
</evidence>
<dbReference type="GO" id="GO:0005524">
    <property type="term" value="F:ATP binding"/>
    <property type="evidence" value="ECO:0007669"/>
    <property type="project" value="UniProtKB-UniRule"/>
</dbReference>
<evidence type="ECO:0000256" key="6">
    <source>
        <dbReference type="ARBA" id="ARBA00022741"/>
    </source>
</evidence>
<sequence length="311" mass="36062">MKPQVITVVGPTAVGKTELSVKIAKQFNGEIISGDSMQIYKGMDIGTAKVTEEEMQGIPHHLIDCKNPSDSFSVADFQSLVRQHISEITERNHLPIIAGGTGLYIQAALTNYRFADKKRDDAYQKQLEQKINERGAMGFYEKLKQVDPEQAKKIHPNNTRRLIRALEIYETTGMTMSQYLTNQQQESLYDVISIGLEMDRARLYERINNRVDLMMKAGLLEEVRELYDQGLKDAQSMKAIGYKEFIPYFEEEQSLPYTVEILKRNSRRYAKRQLTWFKNKMDVDWYAINEENREEKFQKILNDLAGKLEKK</sequence>
<comment type="similarity">
    <text evidence="3 10 13">Belongs to the IPP transferase family.</text>
</comment>
<dbReference type="EMBL" id="JAMQKB010000021">
    <property type="protein sequence ID" value="MDC3425809.1"/>
    <property type="molecule type" value="Genomic_DNA"/>
</dbReference>
<protein>
    <recommendedName>
        <fullName evidence="10">tRNA dimethylallyltransferase</fullName>
        <ecNumber evidence="10">2.5.1.75</ecNumber>
    </recommendedName>
    <alternativeName>
        <fullName evidence="10">Dimethylallyl diphosphate:tRNA dimethylallyltransferase</fullName>
        <shortName evidence="10">DMAPP:tRNA dimethylallyltransferase</shortName>
        <shortName evidence="10">DMATase</shortName>
    </alternativeName>
    <alternativeName>
        <fullName evidence="10">Isopentenyl-diphosphate:tRNA isopentenyltransferase</fullName>
        <shortName evidence="10">IPP transferase</shortName>
        <shortName evidence="10">IPPT</shortName>
        <shortName evidence="10">IPTase</shortName>
    </alternativeName>
</protein>
<dbReference type="EC" id="2.5.1.75" evidence="10"/>
<dbReference type="RefSeq" id="WP_272437627.1">
    <property type="nucleotide sequence ID" value="NZ_JAMQKB010000021.1"/>
</dbReference>
<keyword evidence="15" id="KW-1185">Reference proteome</keyword>
<dbReference type="SUPFAM" id="SSF52540">
    <property type="entry name" value="P-loop containing nucleoside triphosphate hydrolases"/>
    <property type="match status" value="2"/>
</dbReference>
<keyword evidence="8 10" id="KW-0460">Magnesium</keyword>
<feature type="site" description="Interaction with substrate tRNA" evidence="10">
    <location>
        <position position="119"/>
    </location>
</feature>
<evidence type="ECO:0000313" key="14">
    <source>
        <dbReference type="EMBL" id="MDC3425809.1"/>
    </source>
</evidence>
<dbReference type="GO" id="GO:0052381">
    <property type="term" value="F:tRNA dimethylallyltransferase activity"/>
    <property type="evidence" value="ECO:0007669"/>
    <property type="project" value="UniProtKB-UniRule"/>
</dbReference>
<evidence type="ECO:0000256" key="5">
    <source>
        <dbReference type="ARBA" id="ARBA00022694"/>
    </source>
</evidence>
<evidence type="ECO:0000313" key="15">
    <source>
        <dbReference type="Proteomes" id="UP001145050"/>
    </source>
</evidence>
<dbReference type="Proteomes" id="UP001145050">
    <property type="component" value="Unassembled WGS sequence"/>
</dbReference>
<dbReference type="Gene3D" id="3.40.50.300">
    <property type="entry name" value="P-loop containing nucleotide triphosphate hydrolases"/>
    <property type="match status" value="1"/>
</dbReference>
<comment type="caution">
    <text evidence="10">Lacks conserved residue(s) required for the propagation of feature annotation.</text>
</comment>
<dbReference type="PANTHER" id="PTHR11088:SF60">
    <property type="entry name" value="TRNA DIMETHYLALLYLTRANSFERASE"/>
    <property type="match status" value="1"/>
</dbReference>
<comment type="cofactor">
    <cofactor evidence="1 10">
        <name>Mg(2+)</name>
        <dbReference type="ChEBI" id="CHEBI:18420"/>
    </cofactor>
</comment>
<dbReference type="HAMAP" id="MF_00185">
    <property type="entry name" value="IPP_trans"/>
    <property type="match status" value="1"/>
</dbReference>
<evidence type="ECO:0000256" key="10">
    <source>
        <dbReference type="HAMAP-Rule" id="MF_00185"/>
    </source>
</evidence>
<feature type="binding site" evidence="10">
    <location>
        <begin position="10"/>
        <end position="17"/>
    </location>
    <ligand>
        <name>ATP</name>
        <dbReference type="ChEBI" id="CHEBI:30616"/>
    </ligand>
</feature>
<keyword evidence="5 10" id="KW-0819">tRNA processing</keyword>
<dbReference type="GO" id="GO:0006400">
    <property type="term" value="P:tRNA modification"/>
    <property type="evidence" value="ECO:0007669"/>
    <property type="project" value="TreeGrafter"/>
</dbReference>
<feature type="region of interest" description="Interaction with substrate tRNA" evidence="10">
    <location>
        <begin position="35"/>
        <end position="38"/>
    </location>
</feature>
<organism evidence="14 15">
    <name type="scientific">Terrihalobacillus insolitus</name>
    <dbReference type="NCBI Taxonomy" id="2950438"/>
    <lineage>
        <taxon>Bacteria</taxon>
        <taxon>Bacillati</taxon>
        <taxon>Bacillota</taxon>
        <taxon>Bacilli</taxon>
        <taxon>Bacillales</taxon>
        <taxon>Bacillaceae</taxon>
        <taxon>Terrihalobacillus</taxon>
    </lineage>
</organism>
<dbReference type="FunFam" id="1.10.20.140:FF:000001">
    <property type="entry name" value="tRNA dimethylallyltransferase"/>
    <property type="match status" value="1"/>
</dbReference>
<keyword evidence="4 10" id="KW-0808">Transferase</keyword>
<dbReference type="InterPro" id="IPR039657">
    <property type="entry name" value="Dimethylallyltransferase"/>
</dbReference>
<dbReference type="AlphaFoldDB" id="A0A9X3WYU0"/>
<name>A0A9X3WYU0_9BACI</name>
<reference evidence="14" key="1">
    <citation type="submission" date="2022-06" db="EMBL/GenBank/DDBJ databases">
        <title>Aquibacillus sp. a new bacterium isolated from soil saline samples.</title>
        <authorList>
            <person name="Galisteo C."/>
            <person name="De La Haba R."/>
            <person name="Sanchez-Porro C."/>
            <person name="Ventosa A."/>
        </authorList>
    </citation>
    <scope>NUCLEOTIDE SEQUENCE</scope>
    <source>
        <strain evidence="14">3ASR75-11</strain>
    </source>
</reference>
<evidence type="ECO:0000256" key="11">
    <source>
        <dbReference type="RuleBase" id="RU003783"/>
    </source>
</evidence>
<feature type="site" description="Interaction with substrate tRNA" evidence="10">
    <location>
        <position position="101"/>
    </location>
</feature>
<dbReference type="InterPro" id="IPR018022">
    <property type="entry name" value="IPT"/>
</dbReference>
<keyword evidence="6 10" id="KW-0547">Nucleotide-binding</keyword>
<evidence type="ECO:0000256" key="12">
    <source>
        <dbReference type="RuleBase" id="RU003784"/>
    </source>
</evidence>
<comment type="function">
    <text evidence="2 10 12">Catalyzes the transfer of a dimethylallyl group onto the adenine at position 37 in tRNAs that read codons beginning with uridine, leading to the formation of N6-(dimethylallyl)adenosine (i(6)A).</text>
</comment>
<dbReference type="NCBIfam" id="TIGR00174">
    <property type="entry name" value="miaA"/>
    <property type="match status" value="1"/>
</dbReference>
<comment type="catalytic activity">
    <reaction evidence="9 10 11">
        <text>adenosine(37) in tRNA + dimethylallyl diphosphate = N(6)-dimethylallyladenosine(37) in tRNA + diphosphate</text>
        <dbReference type="Rhea" id="RHEA:26482"/>
        <dbReference type="Rhea" id="RHEA-COMP:10162"/>
        <dbReference type="Rhea" id="RHEA-COMP:10375"/>
        <dbReference type="ChEBI" id="CHEBI:33019"/>
        <dbReference type="ChEBI" id="CHEBI:57623"/>
        <dbReference type="ChEBI" id="CHEBI:74411"/>
        <dbReference type="ChEBI" id="CHEBI:74415"/>
        <dbReference type="EC" id="2.5.1.75"/>
    </reaction>
</comment>
<keyword evidence="7 10" id="KW-0067">ATP-binding</keyword>
<accession>A0A9X3WYU0</accession>
<gene>
    <name evidence="10 14" type="primary">miaA</name>
    <name evidence="14" type="ORF">NC797_14975</name>
</gene>
<dbReference type="Pfam" id="PF01715">
    <property type="entry name" value="IPPT"/>
    <property type="match status" value="1"/>
</dbReference>
<comment type="caution">
    <text evidence="14">The sequence shown here is derived from an EMBL/GenBank/DDBJ whole genome shotgun (WGS) entry which is preliminary data.</text>
</comment>
<evidence type="ECO:0000256" key="8">
    <source>
        <dbReference type="ARBA" id="ARBA00022842"/>
    </source>
</evidence>
<comment type="subunit">
    <text evidence="10">Monomer.</text>
</comment>
<evidence type="ECO:0000256" key="4">
    <source>
        <dbReference type="ARBA" id="ARBA00022679"/>
    </source>
</evidence>
<proteinExistence type="inferred from homology"/>
<evidence type="ECO:0000256" key="7">
    <source>
        <dbReference type="ARBA" id="ARBA00022840"/>
    </source>
</evidence>
<evidence type="ECO:0000256" key="1">
    <source>
        <dbReference type="ARBA" id="ARBA00001946"/>
    </source>
</evidence>
<dbReference type="PANTHER" id="PTHR11088">
    <property type="entry name" value="TRNA DIMETHYLALLYLTRANSFERASE"/>
    <property type="match status" value="1"/>
</dbReference>
<evidence type="ECO:0000256" key="2">
    <source>
        <dbReference type="ARBA" id="ARBA00003213"/>
    </source>
</evidence>
<dbReference type="InterPro" id="IPR027417">
    <property type="entry name" value="P-loop_NTPase"/>
</dbReference>
<dbReference type="Gene3D" id="1.10.20.140">
    <property type="match status" value="1"/>
</dbReference>
<feature type="binding site" evidence="10">
    <location>
        <begin position="12"/>
        <end position="17"/>
    </location>
    <ligand>
        <name>substrate</name>
    </ligand>
</feature>
<evidence type="ECO:0000256" key="3">
    <source>
        <dbReference type="ARBA" id="ARBA00005842"/>
    </source>
</evidence>